<keyword evidence="1 4" id="KW-0808">Transferase</keyword>
<dbReference type="OrthoDB" id="549173at2759"/>
<proteinExistence type="inferred from homology"/>
<dbReference type="PANTHER" id="PTHR12213:SF0">
    <property type="entry name" value="CORRINOID ADENOSYLTRANSFERASE MMAB"/>
    <property type="match status" value="1"/>
</dbReference>
<dbReference type="InterPro" id="IPR036451">
    <property type="entry name" value="CblAdoTrfase-like_sf"/>
</dbReference>
<comment type="similarity">
    <text evidence="4">Belongs to the Cob(I)alamin adenosyltransferase family.</text>
</comment>
<dbReference type="GO" id="GO:0005524">
    <property type="term" value="F:ATP binding"/>
    <property type="evidence" value="ECO:0007669"/>
    <property type="project" value="UniProtKB-UniRule"/>
</dbReference>
<dbReference type="EMBL" id="VRMN01000006">
    <property type="protein sequence ID" value="KAA8493752.1"/>
    <property type="molecule type" value="Genomic_DNA"/>
</dbReference>
<dbReference type="Gene3D" id="1.20.1200.10">
    <property type="entry name" value="Cobalamin adenosyltransferase-like"/>
    <property type="match status" value="1"/>
</dbReference>
<evidence type="ECO:0000256" key="4">
    <source>
        <dbReference type="RuleBase" id="RU366026"/>
    </source>
</evidence>
<dbReference type="GO" id="GO:0008817">
    <property type="term" value="F:corrinoid adenosyltransferase activity"/>
    <property type="evidence" value="ECO:0007669"/>
    <property type="project" value="TreeGrafter"/>
</dbReference>
<evidence type="ECO:0000259" key="5">
    <source>
        <dbReference type="Pfam" id="PF01923"/>
    </source>
</evidence>
<organism evidence="6 7">
    <name type="scientific">Porphyridium purpureum</name>
    <name type="common">Red alga</name>
    <name type="synonym">Porphyridium cruentum</name>
    <dbReference type="NCBI Taxonomy" id="35688"/>
    <lineage>
        <taxon>Eukaryota</taxon>
        <taxon>Rhodophyta</taxon>
        <taxon>Bangiophyceae</taxon>
        <taxon>Porphyridiales</taxon>
        <taxon>Porphyridiaceae</taxon>
        <taxon>Porphyridium</taxon>
    </lineage>
</organism>
<keyword evidence="3 4" id="KW-0067">ATP-binding</keyword>
<evidence type="ECO:0000256" key="1">
    <source>
        <dbReference type="ARBA" id="ARBA00022679"/>
    </source>
</evidence>
<dbReference type="Pfam" id="PF01923">
    <property type="entry name" value="Cob_adeno_trans"/>
    <property type="match status" value="1"/>
</dbReference>
<dbReference type="InterPro" id="IPR029499">
    <property type="entry name" value="PduO-typ"/>
</dbReference>
<evidence type="ECO:0000313" key="6">
    <source>
        <dbReference type="EMBL" id="KAA8493752.1"/>
    </source>
</evidence>
<evidence type="ECO:0000313" key="7">
    <source>
        <dbReference type="Proteomes" id="UP000324585"/>
    </source>
</evidence>
<gene>
    <name evidence="6" type="ORF">FVE85_4889</name>
</gene>
<dbReference type="Proteomes" id="UP000324585">
    <property type="component" value="Unassembled WGS sequence"/>
</dbReference>
<evidence type="ECO:0000256" key="3">
    <source>
        <dbReference type="ARBA" id="ARBA00022840"/>
    </source>
</evidence>
<dbReference type="InterPro" id="IPR016030">
    <property type="entry name" value="CblAdoTrfase-like"/>
</dbReference>
<dbReference type="AlphaFoldDB" id="A0A5J4YSD1"/>
<dbReference type="PANTHER" id="PTHR12213">
    <property type="entry name" value="CORRINOID ADENOSYLTRANSFERASE"/>
    <property type="match status" value="1"/>
</dbReference>
<feature type="domain" description="Cobalamin adenosyltransferase-like" evidence="5">
    <location>
        <begin position="21"/>
        <end position="215"/>
    </location>
</feature>
<sequence length="226" mass="24421">MAALFRRLCVRGQLQRRQFRIYTRTGDKGTSGLLGAGRFSKAEPVYEALGCVDDVNAQIGLAREQLLCTGAAVAEKMHDVAAELRRMQADLLDVGASLAVPLDALNSVSSSSERGPAAAPVQQRLAELREFDRNGLRTEQLERAMDALDAELPTLKQFILPGGGVAAAQLHVARASMRSAERSVCRLQGTFQAEPTVIQYLNRASDFLFVAARVASHRSGAGDVLR</sequence>
<reference evidence="7" key="1">
    <citation type="journal article" date="2019" name="Nat. Commun.">
        <title>Expansion of phycobilisome linker gene families in mesophilic red algae.</title>
        <authorList>
            <person name="Lee J."/>
            <person name="Kim D."/>
            <person name="Bhattacharya D."/>
            <person name="Yoon H.S."/>
        </authorList>
    </citation>
    <scope>NUCLEOTIDE SEQUENCE [LARGE SCALE GENOMIC DNA]</scope>
    <source>
        <strain evidence="7">CCMP 1328</strain>
    </source>
</reference>
<accession>A0A5J4YSD1</accession>
<dbReference type="NCBIfam" id="TIGR00636">
    <property type="entry name" value="PduO_Nterm"/>
    <property type="match status" value="1"/>
</dbReference>
<dbReference type="OMA" id="ECNSAIG"/>
<keyword evidence="7" id="KW-1185">Reference proteome</keyword>
<dbReference type="SUPFAM" id="SSF89028">
    <property type="entry name" value="Cobalamin adenosyltransferase-like"/>
    <property type="match status" value="1"/>
</dbReference>
<name>A0A5J4YSD1_PORPP</name>
<comment type="caution">
    <text evidence="6">The sequence shown here is derived from an EMBL/GenBank/DDBJ whole genome shotgun (WGS) entry which is preliminary data.</text>
</comment>
<evidence type="ECO:0000256" key="2">
    <source>
        <dbReference type="ARBA" id="ARBA00022741"/>
    </source>
</evidence>
<keyword evidence="2 4" id="KW-0547">Nucleotide-binding</keyword>
<protein>
    <submittedName>
        <fullName evidence="6">Cob(I)yrinic acid a,c-diamide adenosyltransferase</fullName>
    </submittedName>
</protein>